<dbReference type="PANTHER" id="PTHR34118:SF6">
    <property type="entry name" value="PROTEIN CONSERVED ONLY IN THE GREEN LINEAGE 160, CHLOROPLASTIC"/>
    <property type="match status" value="1"/>
</dbReference>
<dbReference type="OrthoDB" id="3700at2759"/>
<gene>
    <name evidence="1" type="ORF">CHLRE_13g584250v5</name>
</gene>
<dbReference type="KEGG" id="cre:CHLRE_13g584250v5"/>
<dbReference type="eggNOG" id="ENOG502R2ZH">
    <property type="taxonomic scope" value="Eukaryota"/>
</dbReference>
<dbReference type="Proteomes" id="UP000006906">
    <property type="component" value="Chromosome 13"/>
</dbReference>
<dbReference type="EMBL" id="CM008974">
    <property type="protein sequence ID" value="PNW74073.1"/>
    <property type="molecule type" value="Genomic_DNA"/>
</dbReference>
<dbReference type="GeneID" id="5719373"/>
<dbReference type="OMA" id="HQGCLLG"/>
<dbReference type="Gramene" id="PNW74073">
    <property type="protein sequence ID" value="PNW74073"/>
    <property type="gene ID" value="CHLRE_13g584250v5"/>
</dbReference>
<dbReference type="PaxDb" id="3055-EDP09091"/>
<reference evidence="1 2" key="1">
    <citation type="journal article" date="2007" name="Science">
        <title>The Chlamydomonas genome reveals the evolution of key animal and plant functions.</title>
        <authorList>
            <person name="Merchant S.S."/>
            <person name="Prochnik S.E."/>
            <person name="Vallon O."/>
            <person name="Harris E.H."/>
            <person name="Karpowicz S.J."/>
            <person name="Witman G.B."/>
            <person name="Terry A."/>
            <person name="Salamov A."/>
            <person name="Fritz-Laylin L.K."/>
            <person name="Marechal-Drouard L."/>
            <person name="Marshall W.F."/>
            <person name="Qu L.H."/>
            <person name="Nelson D.R."/>
            <person name="Sanderfoot A.A."/>
            <person name="Spalding M.H."/>
            <person name="Kapitonov V.V."/>
            <person name="Ren Q."/>
            <person name="Ferris P."/>
            <person name="Lindquist E."/>
            <person name="Shapiro H."/>
            <person name="Lucas S.M."/>
            <person name="Grimwood J."/>
            <person name="Schmutz J."/>
            <person name="Cardol P."/>
            <person name="Cerutti H."/>
            <person name="Chanfreau G."/>
            <person name="Chen C.L."/>
            <person name="Cognat V."/>
            <person name="Croft M.T."/>
            <person name="Dent R."/>
            <person name="Dutcher S."/>
            <person name="Fernandez E."/>
            <person name="Fukuzawa H."/>
            <person name="Gonzalez-Ballester D."/>
            <person name="Gonzalez-Halphen D."/>
            <person name="Hallmann A."/>
            <person name="Hanikenne M."/>
            <person name="Hippler M."/>
            <person name="Inwood W."/>
            <person name="Jabbari K."/>
            <person name="Kalanon M."/>
            <person name="Kuras R."/>
            <person name="Lefebvre P.A."/>
            <person name="Lemaire S.D."/>
            <person name="Lobanov A.V."/>
            <person name="Lohr M."/>
            <person name="Manuell A."/>
            <person name="Meier I."/>
            <person name="Mets L."/>
            <person name="Mittag M."/>
            <person name="Mittelmeier T."/>
            <person name="Moroney J.V."/>
            <person name="Moseley J."/>
            <person name="Napoli C."/>
            <person name="Nedelcu A.M."/>
            <person name="Niyogi K."/>
            <person name="Novoselov S.V."/>
            <person name="Paulsen I.T."/>
            <person name="Pazour G."/>
            <person name="Purton S."/>
            <person name="Ral J.P."/>
            <person name="Riano-Pachon D.M."/>
            <person name="Riekhof W."/>
            <person name="Rymarquis L."/>
            <person name="Schroda M."/>
            <person name="Stern D."/>
            <person name="Umen J."/>
            <person name="Willows R."/>
            <person name="Wilson N."/>
            <person name="Zimmer S.L."/>
            <person name="Allmer J."/>
            <person name="Balk J."/>
            <person name="Bisova K."/>
            <person name="Chen C.J."/>
            <person name="Elias M."/>
            <person name="Gendler K."/>
            <person name="Hauser C."/>
            <person name="Lamb M.R."/>
            <person name="Ledford H."/>
            <person name="Long J.C."/>
            <person name="Minagawa J."/>
            <person name="Page M.D."/>
            <person name="Pan J."/>
            <person name="Pootakham W."/>
            <person name="Roje S."/>
            <person name="Rose A."/>
            <person name="Stahlberg E."/>
            <person name="Terauchi A.M."/>
            <person name="Yang P."/>
            <person name="Ball S."/>
            <person name="Bowler C."/>
            <person name="Dieckmann C.L."/>
            <person name="Gladyshev V.N."/>
            <person name="Green P."/>
            <person name="Jorgensen R."/>
            <person name="Mayfield S."/>
            <person name="Mueller-Roeber B."/>
            <person name="Rajamani S."/>
            <person name="Sayre R.T."/>
            <person name="Brokstein P."/>
            <person name="Dubchak I."/>
            <person name="Goodstein D."/>
            <person name="Hornick L."/>
            <person name="Huang Y.W."/>
            <person name="Jhaveri J."/>
            <person name="Luo Y."/>
            <person name="Martinez D."/>
            <person name="Ngau W.C."/>
            <person name="Otillar B."/>
            <person name="Poliakov A."/>
            <person name="Porter A."/>
            <person name="Szajkowski L."/>
            <person name="Werner G."/>
            <person name="Zhou K."/>
            <person name="Grigoriev I.V."/>
            <person name="Rokhsar D.S."/>
            <person name="Grossman A.R."/>
        </authorList>
    </citation>
    <scope>NUCLEOTIDE SEQUENCE [LARGE SCALE GENOMIC DNA]</scope>
    <source>
        <strain evidence="2">CC-503</strain>
    </source>
</reference>
<evidence type="ECO:0000313" key="2">
    <source>
        <dbReference type="Proteomes" id="UP000006906"/>
    </source>
</evidence>
<proteinExistence type="predicted"/>
<keyword evidence="2" id="KW-1185">Reference proteome</keyword>
<dbReference type="RefSeq" id="XP_001693837.1">
    <property type="nucleotide sequence ID" value="XM_001693785.2"/>
</dbReference>
<protein>
    <submittedName>
        <fullName evidence="1">Uncharacterized protein</fullName>
    </submittedName>
</protein>
<dbReference type="PANTHER" id="PTHR34118">
    <property type="entry name" value="NF-KAPPA-B INHIBITOR-LIKE PROTEIN-RELATED"/>
    <property type="match status" value="1"/>
</dbReference>
<accession>A8HU99</accession>
<dbReference type="InParanoid" id="A8HU99"/>
<name>A8HU99_CHLRE</name>
<organism evidence="1 2">
    <name type="scientific">Chlamydomonas reinhardtii</name>
    <name type="common">Chlamydomonas smithii</name>
    <dbReference type="NCBI Taxonomy" id="3055"/>
    <lineage>
        <taxon>Eukaryota</taxon>
        <taxon>Viridiplantae</taxon>
        <taxon>Chlorophyta</taxon>
        <taxon>core chlorophytes</taxon>
        <taxon>Chlorophyceae</taxon>
        <taxon>CS clade</taxon>
        <taxon>Chlamydomonadales</taxon>
        <taxon>Chlamydomonadaceae</taxon>
        <taxon>Chlamydomonas</taxon>
    </lineage>
</organism>
<dbReference type="HOGENOM" id="CLU_967578_0_0_1"/>
<sequence>MASALRVAGSQHRTAACAPSTSGRPLCPITRVTYRGTSSRGCRPQRAVAQDDYLSERRADEEYMKEYQGLKDQLMDNTRKCGAVVAAYLLLTADGQAALCALLGSAAGYAYLALLYRDVDSYKADTVVPMVLAEEIDNPVMRWTAKLLAAYRQALNGRLLVPVGLAVLGAAYNRLAGPEAQLDLLHQGCLLGGFLSYKLALLIKLVDELTPKTYVDTTDTRPRLEPVEDELDMYGRPKRRVTRLPTEVLPEGVEADKVPLAGLILAAEAEAAAEAQKEQGQQPTAGTR</sequence>
<dbReference type="AlphaFoldDB" id="A8HU99"/>
<evidence type="ECO:0000313" key="1">
    <source>
        <dbReference type="EMBL" id="PNW74073.1"/>
    </source>
</evidence>